<comment type="caution">
    <text evidence="6">The sequence shown here is derived from an EMBL/GenBank/DDBJ whole genome shotgun (WGS) entry which is preliminary data.</text>
</comment>
<evidence type="ECO:0000313" key="6">
    <source>
        <dbReference type="EMBL" id="KAK9849924.1"/>
    </source>
</evidence>
<evidence type="ECO:0000313" key="7">
    <source>
        <dbReference type="Proteomes" id="UP001485043"/>
    </source>
</evidence>
<proteinExistence type="inferred from homology"/>
<evidence type="ECO:0000256" key="2">
    <source>
        <dbReference type="ARBA" id="ARBA00022473"/>
    </source>
</evidence>
<comment type="subcellular location">
    <subcellularLocation>
        <location evidence="1">Nucleus</location>
    </subcellularLocation>
</comment>
<feature type="region of interest" description="Disordered" evidence="5">
    <location>
        <begin position="1"/>
        <end position="63"/>
    </location>
</feature>
<organism evidence="6 7">
    <name type="scientific">Apatococcus fuscideae</name>
    <dbReference type="NCBI Taxonomy" id="2026836"/>
    <lineage>
        <taxon>Eukaryota</taxon>
        <taxon>Viridiplantae</taxon>
        <taxon>Chlorophyta</taxon>
        <taxon>core chlorophytes</taxon>
        <taxon>Trebouxiophyceae</taxon>
        <taxon>Chlorellales</taxon>
        <taxon>Chlorellaceae</taxon>
        <taxon>Apatococcus</taxon>
    </lineage>
</organism>
<evidence type="ECO:0000256" key="1">
    <source>
        <dbReference type="ARBA" id="ARBA00004123"/>
    </source>
</evidence>
<comment type="similarity">
    <text evidence="4">Belongs to the DONSON family.</text>
</comment>
<dbReference type="PANTHER" id="PTHR12972:SF0">
    <property type="entry name" value="PROTEIN DOWNSTREAM NEIGHBOR OF SON"/>
    <property type="match status" value="1"/>
</dbReference>
<keyword evidence="7" id="KW-1185">Reference proteome</keyword>
<dbReference type="InterPro" id="IPR024861">
    <property type="entry name" value="Donson"/>
</dbReference>
<protein>
    <submittedName>
        <fullName evidence="6">Uncharacterized protein</fullName>
    </submittedName>
</protein>
<dbReference type="PANTHER" id="PTHR12972">
    <property type="entry name" value="DOWNSTREAM NEIGHBOR OF SON"/>
    <property type="match status" value="1"/>
</dbReference>
<dbReference type="GO" id="GO:0033260">
    <property type="term" value="P:nuclear DNA replication"/>
    <property type="evidence" value="ECO:0007669"/>
    <property type="project" value="TreeGrafter"/>
</dbReference>
<keyword evidence="2" id="KW-0217">Developmental protein</keyword>
<evidence type="ECO:0000256" key="3">
    <source>
        <dbReference type="ARBA" id="ARBA00023242"/>
    </source>
</evidence>
<evidence type="ECO:0000256" key="5">
    <source>
        <dbReference type="SAM" id="MobiDB-lite"/>
    </source>
</evidence>
<dbReference type="AlphaFoldDB" id="A0AAW1SPU3"/>
<accession>A0AAW1SPU3</accession>
<evidence type="ECO:0000256" key="4">
    <source>
        <dbReference type="ARBA" id="ARBA00025806"/>
    </source>
</evidence>
<sequence>MSGSLGSDKENAIPSSFRATGGHQAGKRKDRQTAQELRGQLMKDQQGARVQPPKTRSLERSQSALNDIWERSNSQSGFFPVRSNAAEESEEPARKVTKFTDVSIHTDARDASDDTFLSEGMVGVLRASMSRCDNGGTSLAEELAVCSEAAMPSSEAAGQALSGVATSCIEGLTAQERWQAALMSWRYPASAWPREAVAALQSAPPAAPLLTQRFVAWQEGLRSLYHALRNSACNCFFLLPPQGSRQPFAGGWDPVWVGSGADGKPQSMLWFEGPGQVHGLFQYLFLEGRRMHGPDCDLPQLLAPVPFLGAGIHCLQSSVTEQAGRLPARPARPYRCEVSGLIPPWTVDRLCNCLQASSSSDFMVTMETDALTNGLQQVPAASLRQPQDLAPNSRLTCGGCMDKGEAVRWGQAAIVMGGAVLKELQCENGVFRVGFAAQTGSTAREWRSPAVI</sequence>
<dbReference type="GO" id="GO:0005634">
    <property type="term" value="C:nucleus"/>
    <property type="evidence" value="ECO:0007669"/>
    <property type="project" value="UniProtKB-SubCell"/>
</dbReference>
<dbReference type="EMBL" id="JALJOV010001316">
    <property type="protein sequence ID" value="KAK9849924.1"/>
    <property type="molecule type" value="Genomic_DNA"/>
</dbReference>
<gene>
    <name evidence="6" type="ORF">WJX84_004063</name>
</gene>
<dbReference type="Proteomes" id="UP001485043">
    <property type="component" value="Unassembled WGS sequence"/>
</dbReference>
<keyword evidence="3" id="KW-0539">Nucleus</keyword>
<name>A0AAW1SPU3_9CHLO</name>
<reference evidence="6 7" key="1">
    <citation type="journal article" date="2024" name="Nat. Commun.">
        <title>Phylogenomics reveals the evolutionary origins of lichenization in chlorophyte algae.</title>
        <authorList>
            <person name="Puginier C."/>
            <person name="Libourel C."/>
            <person name="Otte J."/>
            <person name="Skaloud P."/>
            <person name="Haon M."/>
            <person name="Grisel S."/>
            <person name="Petersen M."/>
            <person name="Berrin J.G."/>
            <person name="Delaux P.M."/>
            <person name="Dal Grande F."/>
            <person name="Keller J."/>
        </authorList>
    </citation>
    <scope>NUCLEOTIDE SEQUENCE [LARGE SCALE GENOMIC DNA]</scope>
    <source>
        <strain evidence="6 7">SAG 2523</strain>
    </source>
</reference>